<keyword evidence="2 7" id="KW-0863">Zinc-finger</keyword>
<feature type="region of interest" description="Disordered" evidence="8">
    <location>
        <begin position="62"/>
        <end position="82"/>
    </location>
</feature>
<evidence type="ECO:0000313" key="11">
    <source>
        <dbReference type="Proteomes" id="UP001370490"/>
    </source>
</evidence>
<accession>A0AAN8VBX7</accession>
<dbReference type="PROSITE" id="PS50114">
    <property type="entry name" value="GATA_ZN_FINGER_2"/>
    <property type="match status" value="1"/>
</dbReference>
<evidence type="ECO:0000256" key="8">
    <source>
        <dbReference type="SAM" id="MobiDB-lite"/>
    </source>
</evidence>
<dbReference type="CDD" id="cd00202">
    <property type="entry name" value="ZnF_GATA"/>
    <property type="match status" value="1"/>
</dbReference>
<evidence type="ECO:0000256" key="4">
    <source>
        <dbReference type="ARBA" id="ARBA00023015"/>
    </source>
</evidence>
<dbReference type="Proteomes" id="UP001370490">
    <property type="component" value="Unassembled WGS sequence"/>
</dbReference>
<dbReference type="Gene3D" id="3.30.50.10">
    <property type="entry name" value="Erythroid Transcription Factor GATA-1, subunit A"/>
    <property type="match status" value="1"/>
</dbReference>
<keyword evidence="3" id="KW-0862">Zinc</keyword>
<dbReference type="EMBL" id="JBAMMX010000014">
    <property type="protein sequence ID" value="KAK6927281.1"/>
    <property type="molecule type" value="Genomic_DNA"/>
</dbReference>
<gene>
    <name evidence="10" type="ORF">RJ641_005872</name>
</gene>
<keyword evidence="6" id="KW-0804">Transcription</keyword>
<evidence type="ECO:0000256" key="2">
    <source>
        <dbReference type="ARBA" id="ARBA00022771"/>
    </source>
</evidence>
<dbReference type="PROSITE" id="PS00344">
    <property type="entry name" value="GATA_ZN_FINGER_1"/>
    <property type="match status" value="1"/>
</dbReference>
<name>A0AAN8VBX7_9MAGN</name>
<evidence type="ECO:0000256" key="5">
    <source>
        <dbReference type="ARBA" id="ARBA00023125"/>
    </source>
</evidence>
<dbReference type="GO" id="GO:0043565">
    <property type="term" value="F:sequence-specific DNA binding"/>
    <property type="evidence" value="ECO:0007669"/>
    <property type="project" value="InterPro"/>
</dbReference>
<keyword evidence="1" id="KW-0479">Metal-binding</keyword>
<evidence type="ECO:0000256" key="7">
    <source>
        <dbReference type="PROSITE-ProRule" id="PRU00094"/>
    </source>
</evidence>
<organism evidence="10 11">
    <name type="scientific">Dillenia turbinata</name>
    <dbReference type="NCBI Taxonomy" id="194707"/>
    <lineage>
        <taxon>Eukaryota</taxon>
        <taxon>Viridiplantae</taxon>
        <taxon>Streptophyta</taxon>
        <taxon>Embryophyta</taxon>
        <taxon>Tracheophyta</taxon>
        <taxon>Spermatophyta</taxon>
        <taxon>Magnoliopsida</taxon>
        <taxon>eudicotyledons</taxon>
        <taxon>Gunneridae</taxon>
        <taxon>Pentapetalae</taxon>
        <taxon>Dilleniales</taxon>
        <taxon>Dilleniaceae</taxon>
        <taxon>Dillenia</taxon>
    </lineage>
</organism>
<keyword evidence="5" id="KW-0238">DNA-binding</keyword>
<dbReference type="InterPro" id="IPR000679">
    <property type="entry name" value="Znf_GATA"/>
</dbReference>
<dbReference type="PANTHER" id="PTHR47255">
    <property type="entry name" value="GATA TRANSCRIPTION FACTOR 22-RELATED"/>
    <property type="match status" value="1"/>
</dbReference>
<dbReference type="GO" id="GO:0008270">
    <property type="term" value="F:zinc ion binding"/>
    <property type="evidence" value="ECO:0007669"/>
    <property type="project" value="UniProtKB-KW"/>
</dbReference>
<proteinExistence type="predicted"/>
<dbReference type="SUPFAM" id="SSF57716">
    <property type="entry name" value="Glucocorticoid receptor-like (DNA-binding domain)"/>
    <property type="match status" value="1"/>
</dbReference>
<feature type="region of interest" description="Disordered" evidence="8">
    <location>
        <begin position="1"/>
        <end position="22"/>
    </location>
</feature>
<reference evidence="10 11" key="1">
    <citation type="submission" date="2023-12" db="EMBL/GenBank/DDBJ databases">
        <title>A high-quality genome assembly for Dillenia turbinata (Dilleniales).</title>
        <authorList>
            <person name="Chanderbali A."/>
        </authorList>
    </citation>
    <scope>NUCLEOTIDE SEQUENCE [LARGE SCALE GENOMIC DNA]</scope>
    <source>
        <strain evidence="10">LSX21</strain>
        <tissue evidence="10">Leaf</tissue>
    </source>
</reference>
<protein>
    <submittedName>
        <fullName evidence="10">Zinc finger, GATA-type</fullName>
    </submittedName>
</protein>
<keyword evidence="11" id="KW-1185">Reference proteome</keyword>
<keyword evidence="4" id="KW-0805">Transcription regulation</keyword>
<dbReference type="InterPro" id="IPR013088">
    <property type="entry name" value="Znf_NHR/GATA"/>
</dbReference>
<dbReference type="AlphaFoldDB" id="A0AAN8VBX7"/>
<comment type="caution">
    <text evidence="10">The sequence shown here is derived from an EMBL/GenBank/DDBJ whole genome shotgun (WGS) entry which is preliminary data.</text>
</comment>
<evidence type="ECO:0000259" key="9">
    <source>
        <dbReference type="PROSITE" id="PS50114"/>
    </source>
</evidence>
<feature type="domain" description="GATA-type" evidence="9">
    <location>
        <begin position="82"/>
        <end position="118"/>
    </location>
</feature>
<dbReference type="SMART" id="SM00401">
    <property type="entry name" value="ZnF_GATA"/>
    <property type="match status" value="1"/>
</dbReference>
<evidence type="ECO:0000256" key="6">
    <source>
        <dbReference type="ARBA" id="ARBA00023163"/>
    </source>
</evidence>
<dbReference type="InterPro" id="IPR052138">
    <property type="entry name" value="GATA_ZnFinger_Domain"/>
</dbReference>
<dbReference type="GO" id="GO:0006355">
    <property type="term" value="P:regulation of DNA-templated transcription"/>
    <property type="evidence" value="ECO:0007669"/>
    <property type="project" value="InterPro"/>
</dbReference>
<sequence>MYSMHGGSSDHQAHPFSSSRSNHQLSNYKQVEGDGDKSTNVNGSMKWMSSKMRLMRKMMNANCSSTSDPQQHGGEDNNTPSNNIVRVCADCNTTKTPLWRSGPLGPRSLCNACGIRQRKARKAMAAAANGLVPNVYNNASSMKSYKVHNKEKKTSATQYKKKCKLSTSTSHQHNTTTTNLCFEEFLLSFNKTSDFHQVFPQEEEQAAILLMALSCGLLQ</sequence>
<dbReference type="Pfam" id="PF00320">
    <property type="entry name" value="GATA"/>
    <property type="match status" value="1"/>
</dbReference>
<dbReference type="PANTHER" id="PTHR47255:SF13">
    <property type="entry name" value="GATA-TYPE DOMAIN-CONTAINING PROTEIN"/>
    <property type="match status" value="1"/>
</dbReference>
<evidence type="ECO:0000256" key="3">
    <source>
        <dbReference type="ARBA" id="ARBA00022833"/>
    </source>
</evidence>
<evidence type="ECO:0000313" key="10">
    <source>
        <dbReference type="EMBL" id="KAK6927281.1"/>
    </source>
</evidence>
<evidence type="ECO:0000256" key="1">
    <source>
        <dbReference type="ARBA" id="ARBA00022723"/>
    </source>
</evidence>